<feature type="domain" description="MD-2-related lipid-recognition" evidence="4">
    <location>
        <begin position="65"/>
        <end position="230"/>
    </location>
</feature>
<evidence type="ECO:0000256" key="2">
    <source>
        <dbReference type="ARBA" id="ARBA00022729"/>
    </source>
</evidence>
<protein>
    <submittedName>
        <fullName evidence="5">SPOSA6832_04684-mRNA-1:cds</fullName>
    </submittedName>
</protein>
<proteinExistence type="predicted"/>
<name>A0A0D6ESR2_SPOSA</name>
<evidence type="ECO:0000313" key="5">
    <source>
        <dbReference type="EMBL" id="CEQ42816.1"/>
    </source>
</evidence>
<dbReference type="GO" id="GO:0015918">
    <property type="term" value="P:sterol transport"/>
    <property type="evidence" value="ECO:0007669"/>
    <property type="project" value="InterPro"/>
</dbReference>
<dbReference type="EMBL" id="CENE01000037">
    <property type="protein sequence ID" value="CEQ42816.1"/>
    <property type="molecule type" value="Genomic_DNA"/>
</dbReference>
<keyword evidence="1" id="KW-0813">Transport</keyword>
<feature type="signal peptide" evidence="3">
    <location>
        <begin position="1"/>
        <end position="17"/>
    </location>
</feature>
<reference evidence="6" key="1">
    <citation type="submission" date="2015-02" db="EMBL/GenBank/DDBJ databases">
        <authorList>
            <person name="Gon?alves P."/>
        </authorList>
    </citation>
    <scope>NUCLEOTIDE SEQUENCE [LARGE SCALE GENOMIC DNA]</scope>
</reference>
<dbReference type="InterPro" id="IPR039670">
    <property type="entry name" value="NPC2-like"/>
</dbReference>
<feature type="chain" id="PRO_5002303503" evidence="3">
    <location>
        <begin position="18"/>
        <end position="239"/>
    </location>
</feature>
<dbReference type="PANTHER" id="PTHR11306">
    <property type="entry name" value="NIEMANN PICK TYPE C2 PROTEIN NPC2-RELATED"/>
    <property type="match status" value="1"/>
</dbReference>
<dbReference type="InterPro" id="IPR036846">
    <property type="entry name" value="GM2-AP_sf"/>
</dbReference>
<keyword evidence="2 3" id="KW-0732">Signal</keyword>
<dbReference type="InterPro" id="IPR003172">
    <property type="entry name" value="ML_dom"/>
</dbReference>
<dbReference type="SMART" id="SM00737">
    <property type="entry name" value="ML"/>
    <property type="match status" value="1"/>
</dbReference>
<dbReference type="Pfam" id="PF02221">
    <property type="entry name" value="E1_DerP2_DerF2"/>
    <property type="match status" value="1"/>
</dbReference>
<evidence type="ECO:0000256" key="1">
    <source>
        <dbReference type="ARBA" id="ARBA00022448"/>
    </source>
</evidence>
<dbReference type="Proteomes" id="UP000243876">
    <property type="component" value="Unassembled WGS sequence"/>
</dbReference>
<dbReference type="Gene3D" id="2.70.220.10">
    <property type="entry name" value="Ganglioside GM2 activator"/>
    <property type="match status" value="1"/>
</dbReference>
<gene>
    <name evidence="5" type="primary">SPOSA6832_04684</name>
</gene>
<dbReference type="OrthoDB" id="6409159at2759"/>
<dbReference type="GO" id="GO:0032934">
    <property type="term" value="F:sterol binding"/>
    <property type="evidence" value="ECO:0007669"/>
    <property type="project" value="InterPro"/>
</dbReference>
<evidence type="ECO:0000256" key="3">
    <source>
        <dbReference type="SAM" id="SignalP"/>
    </source>
</evidence>
<dbReference type="PANTHER" id="PTHR11306:SF0">
    <property type="entry name" value="PHOSPHATIDYLGLYCEROL_PHOSPHATIDYLINOSITOL TRANSFER PROTEIN"/>
    <property type="match status" value="1"/>
</dbReference>
<evidence type="ECO:0000259" key="4">
    <source>
        <dbReference type="SMART" id="SM00737"/>
    </source>
</evidence>
<dbReference type="AlphaFoldDB" id="A0A0D6ESR2"/>
<accession>A0A0D6ESR2</accession>
<evidence type="ECO:0000313" key="6">
    <source>
        <dbReference type="Proteomes" id="UP000243876"/>
    </source>
</evidence>
<organism evidence="5 6">
    <name type="scientific">Sporidiobolus salmonicolor</name>
    <name type="common">Yeast-like fungus</name>
    <name type="synonym">Sporobolomyces salmonicolor</name>
    <dbReference type="NCBI Taxonomy" id="5005"/>
    <lineage>
        <taxon>Eukaryota</taxon>
        <taxon>Fungi</taxon>
        <taxon>Dikarya</taxon>
        <taxon>Basidiomycota</taxon>
        <taxon>Pucciniomycotina</taxon>
        <taxon>Microbotryomycetes</taxon>
        <taxon>Sporidiobolales</taxon>
        <taxon>Sporidiobolaceae</taxon>
        <taxon>Sporobolomyces</taxon>
    </lineage>
</organism>
<keyword evidence="6" id="KW-1185">Reference proteome</keyword>
<sequence>MLLPSLLLSLISTVAITASPAPLLNRDGQLVLTGAAQEAVSWGAGKLSQIGTQDGGVETMTKWDWYDCGYCTSLSPCRESAPLTRRCKSTGLPTDALQIESLRVSPDPPKPGHNLTIYATGRAQSLVDFGSYADVTVKLGLIKLLTKRFDVCEELFVPCPLFLAPAKETDKHGASRDNANATLRCPITPDSYEIEQTVELPREIPKAKFQVNAQVFTQDDEPAACIDLWINFLVPDLQQ</sequence>